<dbReference type="SUPFAM" id="SSF46774">
    <property type="entry name" value="ARID-like"/>
    <property type="match status" value="1"/>
</dbReference>
<dbReference type="Gene3D" id="1.10.150.60">
    <property type="entry name" value="ARID DNA-binding domain"/>
    <property type="match status" value="1"/>
</dbReference>
<dbReference type="CDD" id="cd16100">
    <property type="entry name" value="ARID"/>
    <property type="match status" value="1"/>
</dbReference>
<feature type="compositionally biased region" description="Polar residues" evidence="2">
    <location>
        <begin position="150"/>
        <end position="173"/>
    </location>
</feature>
<dbReference type="GO" id="GO:0003677">
    <property type="term" value="F:DNA binding"/>
    <property type="evidence" value="ECO:0007669"/>
    <property type="project" value="InterPro"/>
</dbReference>
<name>A0A2H3JKC2_WOLCO</name>
<feature type="region of interest" description="Disordered" evidence="2">
    <location>
        <begin position="664"/>
        <end position="913"/>
    </location>
</feature>
<feature type="compositionally biased region" description="Low complexity" evidence="2">
    <location>
        <begin position="835"/>
        <end position="858"/>
    </location>
</feature>
<dbReference type="Pfam" id="PF01388">
    <property type="entry name" value="ARID"/>
    <property type="match status" value="1"/>
</dbReference>
<feature type="compositionally biased region" description="Low complexity" evidence="2">
    <location>
        <begin position="34"/>
        <end position="54"/>
    </location>
</feature>
<protein>
    <recommendedName>
        <fullName evidence="3">ARID domain-containing protein</fullName>
    </recommendedName>
</protein>
<reference evidence="4 5" key="1">
    <citation type="journal article" date="2012" name="Science">
        <title>The Paleozoic origin of enzymatic lignin decomposition reconstructed from 31 fungal genomes.</title>
        <authorList>
            <person name="Floudas D."/>
            <person name="Binder M."/>
            <person name="Riley R."/>
            <person name="Barry K."/>
            <person name="Blanchette R.A."/>
            <person name="Henrissat B."/>
            <person name="Martinez A.T."/>
            <person name="Otillar R."/>
            <person name="Spatafora J.W."/>
            <person name="Yadav J.S."/>
            <person name="Aerts A."/>
            <person name="Benoit I."/>
            <person name="Boyd A."/>
            <person name="Carlson A."/>
            <person name="Copeland A."/>
            <person name="Coutinho P.M."/>
            <person name="de Vries R.P."/>
            <person name="Ferreira P."/>
            <person name="Findley K."/>
            <person name="Foster B."/>
            <person name="Gaskell J."/>
            <person name="Glotzer D."/>
            <person name="Gorecki P."/>
            <person name="Heitman J."/>
            <person name="Hesse C."/>
            <person name="Hori C."/>
            <person name="Igarashi K."/>
            <person name="Jurgens J.A."/>
            <person name="Kallen N."/>
            <person name="Kersten P."/>
            <person name="Kohler A."/>
            <person name="Kuees U."/>
            <person name="Kumar T.K.A."/>
            <person name="Kuo A."/>
            <person name="LaButti K."/>
            <person name="Larrondo L.F."/>
            <person name="Lindquist E."/>
            <person name="Ling A."/>
            <person name="Lombard V."/>
            <person name="Lucas S."/>
            <person name="Lundell T."/>
            <person name="Martin R."/>
            <person name="McLaughlin D.J."/>
            <person name="Morgenstern I."/>
            <person name="Morin E."/>
            <person name="Murat C."/>
            <person name="Nagy L.G."/>
            <person name="Nolan M."/>
            <person name="Ohm R.A."/>
            <person name="Patyshakuliyeva A."/>
            <person name="Rokas A."/>
            <person name="Ruiz-Duenas F.J."/>
            <person name="Sabat G."/>
            <person name="Salamov A."/>
            <person name="Samejima M."/>
            <person name="Schmutz J."/>
            <person name="Slot J.C."/>
            <person name="St John F."/>
            <person name="Stenlid J."/>
            <person name="Sun H."/>
            <person name="Sun S."/>
            <person name="Syed K."/>
            <person name="Tsang A."/>
            <person name="Wiebenga A."/>
            <person name="Young D."/>
            <person name="Pisabarro A."/>
            <person name="Eastwood D.C."/>
            <person name="Martin F."/>
            <person name="Cullen D."/>
            <person name="Grigoriev I.V."/>
            <person name="Hibbett D.S."/>
        </authorList>
    </citation>
    <scope>NUCLEOTIDE SEQUENCE [LARGE SCALE GENOMIC DNA]</scope>
    <source>
        <strain evidence="4 5">MD-104</strain>
    </source>
</reference>
<sequence length="1106" mass="119113">MQGGMQGSLQGGMQGGMQGNTANVNLVSPPPMSQPQVSQHSEQPRQGQQGQQSSLTRVKYNQFRQRGKLIQDRITNLEIQKENLRKEEGMSEMQIKLKVEEINNEIERCKNAAQAVYIEIRKLAAEEAQLQQAVAAAAANRNIASASNAPQQHGTQIQQNNPQAGPSVQHSGQSALVNGQMFAEAQAQIHNMPPQQGPGGLGQPVQRHVPTPVQMLPGAPVMQTSPQMGSTQFLAQVPGNPAQQRPGLQSGKVEIPALPQPQFQHLFQRHREKNGLMVDENMLHVDGRSFSLHTLHTCVMQAGGYTNVCKFDQWQLIGAKLGFVQFPESDKEPARAGPGVATQLQHVYRTYLLNFDAAYISSYLQKIQAFRAAQNRPATNGVGPSSHPTLAGLSSLLGVSDPKQIAALVRMSALSTPVLRSRNVPEHFVNIVSANRPVLRATLQSQVGFHEGVMQGLTANGSMQTQPQPPFLNGQPQNPQNPQNAQMAQNVMATSPHPTQPGIANSGRQFVSMAHNGAMPPQNAPRDQITKPEVPVNAGRMPTDAELQQGRTYVNQLRLEYVTRIKSMQPQQVSDEQRLEYDKLLEESMGYAKLVEQNLPLFACAFNEGIVRRITAATTTVFYQNQLIVSSQPKRFIVTLENLQQILHTMRMAAQNIPYRSSTNAPVMDFGGQQQPPVMRTPQMPNVSPVPPIRQTPNQPSQSLPQPVPTPVQGPVPFQPPRPPQPPAMQSHPAPQSHPGPSSAPPPAVVQTPVKANIQLPSSSPMVASSSTPPAAASTPANPPTPIHVASSPQTPKSPMRRSTAKPRVQKRPPGKPAKGNVSTPAAAPTPGPSSTPAAAPTPSAPTPSAAGGSVSSPKLTPEMSMSLEAMSVPTGSVDAGVKRSREDELMTGVEAASAPSPKKPKVDWEGPPNEALVKKQEEVDSIQSDEDAAQFFERMTQMLKMASNDDNQEPYTQIAETLDKIITCYGSSGDIADSSGLLNFNMDPGSHLSEPDDSEMFFDFTSFSSMEDDVGSKAPTPDLVPASSTNPSPGSGSDTESAGHGASSLNDTAKVFDNTDDLPDPLRLGGWGEIDGGESVYYQSFDSWKWDTPMASSEQEWAITS</sequence>
<feature type="compositionally biased region" description="Polar residues" evidence="2">
    <location>
        <begin position="695"/>
        <end position="704"/>
    </location>
</feature>
<dbReference type="SMART" id="SM01014">
    <property type="entry name" value="ARID"/>
    <property type="match status" value="1"/>
</dbReference>
<feature type="compositionally biased region" description="Pro residues" evidence="2">
    <location>
        <begin position="706"/>
        <end position="727"/>
    </location>
</feature>
<dbReference type="OMA" id="EQPWAIF"/>
<dbReference type="InterPro" id="IPR001606">
    <property type="entry name" value="ARID_dom"/>
</dbReference>
<dbReference type="EMBL" id="KB468124">
    <property type="protein sequence ID" value="PCH42646.1"/>
    <property type="molecule type" value="Genomic_DNA"/>
</dbReference>
<dbReference type="STRING" id="742152.A0A2H3JKC2"/>
<evidence type="ECO:0000256" key="2">
    <source>
        <dbReference type="SAM" id="MobiDB-lite"/>
    </source>
</evidence>
<evidence type="ECO:0000313" key="4">
    <source>
        <dbReference type="EMBL" id="PCH42646.1"/>
    </source>
</evidence>
<feature type="region of interest" description="Disordered" evidence="2">
    <location>
        <begin position="146"/>
        <end position="173"/>
    </location>
</feature>
<feature type="region of interest" description="Disordered" evidence="2">
    <location>
        <begin position="1"/>
        <end position="54"/>
    </location>
</feature>
<evidence type="ECO:0000313" key="5">
    <source>
        <dbReference type="Proteomes" id="UP000218811"/>
    </source>
</evidence>
<dbReference type="Proteomes" id="UP000218811">
    <property type="component" value="Unassembled WGS sequence"/>
</dbReference>
<dbReference type="PROSITE" id="PS51011">
    <property type="entry name" value="ARID"/>
    <property type="match status" value="1"/>
</dbReference>
<dbReference type="InterPro" id="IPR036431">
    <property type="entry name" value="ARID_dom_sf"/>
</dbReference>
<feature type="compositionally biased region" description="Basic residues" evidence="2">
    <location>
        <begin position="799"/>
        <end position="814"/>
    </location>
</feature>
<feature type="compositionally biased region" description="Low complexity" evidence="2">
    <location>
        <begin position="471"/>
        <end position="483"/>
    </location>
</feature>
<dbReference type="AlphaFoldDB" id="A0A2H3JKC2"/>
<feature type="compositionally biased region" description="Pro residues" evidence="2">
    <location>
        <begin position="736"/>
        <end position="748"/>
    </location>
</feature>
<feature type="region of interest" description="Disordered" evidence="2">
    <location>
        <begin position="459"/>
        <end position="483"/>
    </location>
</feature>
<feature type="compositionally biased region" description="Gly residues" evidence="2">
    <location>
        <begin position="1"/>
        <end position="18"/>
    </location>
</feature>
<feature type="coiled-coil region" evidence="1">
    <location>
        <begin position="67"/>
        <end position="140"/>
    </location>
</feature>
<organism evidence="4 5">
    <name type="scientific">Wolfiporia cocos (strain MD-104)</name>
    <name type="common">Brown rot fungus</name>
    <dbReference type="NCBI Taxonomy" id="742152"/>
    <lineage>
        <taxon>Eukaryota</taxon>
        <taxon>Fungi</taxon>
        <taxon>Dikarya</taxon>
        <taxon>Basidiomycota</taxon>
        <taxon>Agaricomycotina</taxon>
        <taxon>Agaricomycetes</taxon>
        <taxon>Polyporales</taxon>
        <taxon>Phaeolaceae</taxon>
        <taxon>Wolfiporia</taxon>
    </lineage>
</organism>
<evidence type="ECO:0000256" key="1">
    <source>
        <dbReference type="SAM" id="Coils"/>
    </source>
</evidence>
<feature type="compositionally biased region" description="Polar residues" evidence="2">
    <location>
        <begin position="1027"/>
        <end position="1041"/>
    </location>
</feature>
<keyword evidence="5" id="KW-1185">Reference proteome</keyword>
<feature type="compositionally biased region" description="Low complexity" evidence="2">
    <location>
        <begin position="761"/>
        <end position="780"/>
    </location>
</feature>
<dbReference type="OrthoDB" id="1938591at2759"/>
<dbReference type="SMART" id="SM00501">
    <property type="entry name" value="BRIGHT"/>
    <property type="match status" value="1"/>
</dbReference>
<feature type="region of interest" description="Disordered" evidence="2">
    <location>
        <begin position="1012"/>
        <end position="1065"/>
    </location>
</feature>
<proteinExistence type="predicted"/>
<accession>A0A2H3JKC2</accession>
<evidence type="ECO:0000259" key="3">
    <source>
        <dbReference type="PROSITE" id="PS51011"/>
    </source>
</evidence>
<keyword evidence="1" id="KW-0175">Coiled coil</keyword>
<gene>
    <name evidence="4" type="ORF">WOLCODRAFT_102467</name>
</gene>
<feature type="domain" description="ARID" evidence="3">
    <location>
        <begin position="257"/>
        <end position="360"/>
    </location>
</feature>